<dbReference type="Proteomes" id="UP000473699">
    <property type="component" value="Unassembled WGS sequence"/>
</dbReference>
<dbReference type="Gene3D" id="3.30.1330.40">
    <property type="entry name" value="RutC-like"/>
    <property type="match status" value="1"/>
</dbReference>
<dbReference type="InterPro" id="IPR006175">
    <property type="entry name" value="YjgF/YER057c/UK114"/>
</dbReference>
<dbReference type="AlphaFoldDB" id="A0A6L5YEE5"/>
<dbReference type="Pfam" id="PF01042">
    <property type="entry name" value="Ribonuc_L-PSP"/>
    <property type="match status" value="1"/>
</dbReference>
<evidence type="ECO:0000313" key="3">
    <source>
        <dbReference type="Proteomes" id="UP000473699"/>
    </source>
</evidence>
<evidence type="ECO:0000256" key="1">
    <source>
        <dbReference type="ARBA" id="ARBA00010552"/>
    </source>
</evidence>
<sequence length="125" mass="13710">MKEIMRVKGLKPRGHYALALIHDGLIFISGQLSKDPETGENRPGSMKEETMRALNNVDLILRECGSSRDKVLKTTAFVGSQDDWAAVNQCYAEFFGDRHPARSIVPVGALNAGLKVEIEVIAAVE</sequence>
<reference evidence="2 3" key="1">
    <citation type="submission" date="2019-08" db="EMBL/GenBank/DDBJ databases">
        <title>In-depth cultivation of the pig gut microbiome towards novel bacterial diversity and tailored functional studies.</title>
        <authorList>
            <person name="Wylensek D."/>
            <person name="Hitch T.C.A."/>
            <person name="Clavel T."/>
        </authorList>
    </citation>
    <scope>NUCLEOTIDE SEQUENCE [LARGE SCALE GENOMIC DNA]</scope>
    <source>
        <strain evidence="2 3">SM-530-WT-4B</strain>
    </source>
</reference>
<dbReference type="InterPro" id="IPR019897">
    <property type="entry name" value="RidA_CS"/>
</dbReference>
<proteinExistence type="inferred from homology"/>
<dbReference type="EMBL" id="VUNH01000014">
    <property type="protein sequence ID" value="MST56579.1"/>
    <property type="molecule type" value="Genomic_DNA"/>
</dbReference>
<dbReference type="RefSeq" id="WP_154529653.1">
    <property type="nucleotide sequence ID" value="NZ_VUNH01000014.1"/>
</dbReference>
<dbReference type="PROSITE" id="PS01094">
    <property type="entry name" value="UPF0076"/>
    <property type="match status" value="1"/>
</dbReference>
<dbReference type="InterPro" id="IPR035959">
    <property type="entry name" value="RutC-like_sf"/>
</dbReference>
<comment type="caution">
    <text evidence="2">The sequence shown here is derived from an EMBL/GenBank/DDBJ whole genome shotgun (WGS) entry which is preliminary data.</text>
</comment>
<gene>
    <name evidence="2" type="ORF">FYJ74_11165</name>
</gene>
<dbReference type="GO" id="GO:0005829">
    <property type="term" value="C:cytosol"/>
    <property type="evidence" value="ECO:0007669"/>
    <property type="project" value="TreeGrafter"/>
</dbReference>
<dbReference type="SUPFAM" id="SSF55298">
    <property type="entry name" value="YjgF-like"/>
    <property type="match status" value="1"/>
</dbReference>
<dbReference type="PANTHER" id="PTHR11803">
    <property type="entry name" value="2-IMINOBUTANOATE/2-IMINOPROPANOATE DEAMINASE RIDA"/>
    <property type="match status" value="1"/>
</dbReference>
<dbReference type="PANTHER" id="PTHR11803:SF58">
    <property type="entry name" value="PROTEIN HMF1-RELATED"/>
    <property type="match status" value="1"/>
</dbReference>
<keyword evidence="3" id="KW-1185">Reference proteome</keyword>
<organism evidence="2 3">
    <name type="scientific">Pyramidobacter porci</name>
    <dbReference type="NCBI Taxonomy" id="2605789"/>
    <lineage>
        <taxon>Bacteria</taxon>
        <taxon>Thermotogati</taxon>
        <taxon>Synergistota</taxon>
        <taxon>Synergistia</taxon>
        <taxon>Synergistales</taxon>
        <taxon>Dethiosulfovibrionaceae</taxon>
        <taxon>Pyramidobacter</taxon>
    </lineage>
</organism>
<evidence type="ECO:0000313" key="2">
    <source>
        <dbReference type="EMBL" id="MST56579.1"/>
    </source>
</evidence>
<protein>
    <submittedName>
        <fullName evidence="2">RidA family protein</fullName>
    </submittedName>
</protein>
<dbReference type="GO" id="GO:0019239">
    <property type="term" value="F:deaminase activity"/>
    <property type="evidence" value="ECO:0007669"/>
    <property type="project" value="TreeGrafter"/>
</dbReference>
<dbReference type="CDD" id="cd00448">
    <property type="entry name" value="YjgF_YER057c_UK114_family"/>
    <property type="match status" value="1"/>
</dbReference>
<dbReference type="FunFam" id="3.30.1330.40:FF:000001">
    <property type="entry name" value="L-PSP family endoribonuclease"/>
    <property type="match status" value="1"/>
</dbReference>
<accession>A0A6L5YEE5</accession>
<comment type="similarity">
    <text evidence="1">Belongs to the RutC family.</text>
</comment>
<name>A0A6L5YEE5_9BACT</name>